<reference evidence="2" key="2">
    <citation type="submission" date="2023-01" db="EMBL/GenBank/DDBJ databases">
        <title>Gilvimarinus xylanilyticus HB14 isolated from Caulerpa lentillifera aquaculture base in Hainan, China.</title>
        <authorList>
            <person name="Zhang Y.-J."/>
        </authorList>
    </citation>
    <scope>NUCLEOTIDE SEQUENCE</scope>
    <source>
        <strain evidence="2">HB14</strain>
    </source>
</reference>
<evidence type="ECO:0008006" key="4">
    <source>
        <dbReference type="Google" id="ProtNLM"/>
    </source>
</evidence>
<evidence type="ECO:0000313" key="3">
    <source>
        <dbReference type="Proteomes" id="UP001139319"/>
    </source>
</evidence>
<keyword evidence="3" id="KW-1185">Reference proteome</keyword>
<proteinExistence type="predicted"/>
<organism evidence="2 3">
    <name type="scientific">Gilvimarinus xylanilyticus</name>
    <dbReference type="NCBI Taxonomy" id="2944139"/>
    <lineage>
        <taxon>Bacteria</taxon>
        <taxon>Pseudomonadati</taxon>
        <taxon>Pseudomonadota</taxon>
        <taxon>Gammaproteobacteria</taxon>
        <taxon>Cellvibrionales</taxon>
        <taxon>Cellvibrionaceae</taxon>
        <taxon>Gilvimarinus</taxon>
    </lineage>
</organism>
<accession>A0A9X2I1Z1</accession>
<evidence type="ECO:0000313" key="2">
    <source>
        <dbReference type="EMBL" id="MCP8898671.1"/>
    </source>
</evidence>
<keyword evidence="1" id="KW-0732">Signal</keyword>
<feature type="signal peptide" evidence="1">
    <location>
        <begin position="1"/>
        <end position="20"/>
    </location>
</feature>
<dbReference type="PROSITE" id="PS51257">
    <property type="entry name" value="PROKAR_LIPOPROTEIN"/>
    <property type="match status" value="1"/>
</dbReference>
<feature type="chain" id="PRO_5040740007" description="DUF1735 domain-containing protein" evidence="1">
    <location>
        <begin position="21"/>
        <end position="284"/>
    </location>
</feature>
<dbReference type="Proteomes" id="UP001139319">
    <property type="component" value="Unassembled WGS sequence"/>
</dbReference>
<reference evidence="2" key="1">
    <citation type="submission" date="2022-05" db="EMBL/GenBank/DDBJ databases">
        <authorList>
            <person name="Sun H.-N."/>
        </authorList>
    </citation>
    <scope>NUCLEOTIDE SEQUENCE</scope>
    <source>
        <strain evidence="2">HB14</strain>
    </source>
</reference>
<dbReference type="AlphaFoldDB" id="A0A9X2I1Z1"/>
<gene>
    <name evidence="2" type="ORF">M6D89_05090</name>
</gene>
<dbReference type="RefSeq" id="WP_253966941.1">
    <property type="nucleotide sequence ID" value="NZ_JAMFTH010000001.1"/>
</dbReference>
<protein>
    <recommendedName>
        <fullName evidence="4">DUF1735 domain-containing protein</fullName>
    </recommendedName>
</protein>
<comment type="caution">
    <text evidence="2">The sequence shown here is derived from an EMBL/GenBank/DDBJ whole genome shotgun (WGS) entry which is preliminary data.</text>
</comment>
<dbReference type="EMBL" id="JAMFTH010000001">
    <property type="protein sequence ID" value="MCP8898671.1"/>
    <property type="molecule type" value="Genomic_DNA"/>
</dbReference>
<name>A0A9X2I1Z1_9GAMM</name>
<sequence>MNKSKSITMAIFWLPWAVQACDLDFNLEPSPINVSYEPFSAVGALGKTTFELRNTAQEDKFILDLRAIEAPTLDEYQILFEANTSDAQLRPIDDQRFELQLAPGESKKIDLNALVSHASVPPAGVTEITFELSATSANTGIDCWEQLYLPVHINAPSRAQFNIAGADTAYFDGPNLYHLDFGKLVSGMNRRVFFQLRANDKVTMTLESENNGRMVHQTQSKYGVAYTFSLEGQELDLSSKTTIHLETAPTFRGISMPVDITIGSTNGIPSGDYADTITIDVSAL</sequence>
<evidence type="ECO:0000256" key="1">
    <source>
        <dbReference type="SAM" id="SignalP"/>
    </source>
</evidence>